<evidence type="ECO:0000313" key="2">
    <source>
        <dbReference type="Proteomes" id="UP000050816"/>
    </source>
</evidence>
<comment type="caution">
    <text evidence="1">The sequence shown here is derived from an EMBL/GenBank/DDBJ whole genome shotgun (WGS) entry which is preliminary data.</text>
</comment>
<name>A0A0R1UE14_9LACO</name>
<proteinExistence type="predicted"/>
<reference evidence="1 2" key="1">
    <citation type="journal article" date="2015" name="Genome Announc.">
        <title>Expanding the biotechnology potential of lactobacilli through comparative genomics of 213 strains and associated genera.</title>
        <authorList>
            <person name="Sun Z."/>
            <person name="Harris H.M."/>
            <person name="McCann A."/>
            <person name="Guo C."/>
            <person name="Argimon S."/>
            <person name="Zhang W."/>
            <person name="Yang X."/>
            <person name="Jeffery I.B."/>
            <person name="Cooney J.C."/>
            <person name="Kagawa T.F."/>
            <person name="Liu W."/>
            <person name="Song Y."/>
            <person name="Salvetti E."/>
            <person name="Wrobel A."/>
            <person name="Rasinkangas P."/>
            <person name="Parkhill J."/>
            <person name="Rea M.C."/>
            <person name="O'Sullivan O."/>
            <person name="Ritari J."/>
            <person name="Douillard F.P."/>
            <person name="Paul Ross R."/>
            <person name="Yang R."/>
            <person name="Briner A.E."/>
            <person name="Felis G.E."/>
            <person name="de Vos W.M."/>
            <person name="Barrangou R."/>
            <person name="Klaenhammer T.R."/>
            <person name="Caufield P.W."/>
            <person name="Cui Y."/>
            <person name="Zhang H."/>
            <person name="O'Toole P.W."/>
        </authorList>
    </citation>
    <scope>NUCLEOTIDE SEQUENCE [LARGE SCALE GENOMIC DNA]</scope>
    <source>
        <strain evidence="1 2">DSM 15946</strain>
    </source>
</reference>
<protein>
    <submittedName>
        <fullName evidence="1">Uncharacterized protein</fullName>
    </submittedName>
</protein>
<dbReference type="PATRIC" id="fig|1423760.3.peg.1136"/>
<dbReference type="Proteomes" id="UP000050816">
    <property type="component" value="Unassembled WGS sequence"/>
</dbReference>
<dbReference type="AlphaFoldDB" id="A0A0R1UE14"/>
<organism evidence="1 2">
    <name type="scientific">Limosilactobacillus ingluviei DSM 15946</name>
    <dbReference type="NCBI Taxonomy" id="1423760"/>
    <lineage>
        <taxon>Bacteria</taxon>
        <taxon>Bacillati</taxon>
        <taxon>Bacillota</taxon>
        <taxon>Bacilli</taxon>
        <taxon>Lactobacillales</taxon>
        <taxon>Lactobacillaceae</taxon>
        <taxon>Limosilactobacillus</taxon>
    </lineage>
</organism>
<gene>
    <name evidence="1" type="ORF">FC43_GL001076</name>
</gene>
<dbReference type="EMBL" id="AZFK01000018">
    <property type="protein sequence ID" value="KRL91657.1"/>
    <property type="molecule type" value="Genomic_DNA"/>
</dbReference>
<evidence type="ECO:0000313" key="1">
    <source>
        <dbReference type="EMBL" id="KRL91657.1"/>
    </source>
</evidence>
<accession>A0A0R1UE14</accession>
<sequence length="69" mass="8282">MNTEFEKHYATLDQAQEAMKNEYLKDKAKIEKLAAQGFNFDNWLRKLSNRKWIVQDGSLWLRTYEIQSV</sequence>